<feature type="transmembrane region" description="Helical" evidence="1">
    <location>
        <begin position="6"/>
        <end position="24"/>
    </location>
</feature>
<organism evidence="2 3">
    <name type="scientific">Adhaeribacter pallidiroseus</name>
    <dbReference type="NCBI Taxonomy" id="2072847"/>
    <lineage>
        <taxon>Bacteria</taxon>
        <taxon>Pseudomonadati</taxon>
        <taxon>Bacteroidota</taxon>
        <taxon>Cytophagia</taxon>
        <taxon>Cytophagales</taxon>
        <taxon>Hymenobacteraceae</taxon>
        <taxon>Adhaeribacter</taxon>
    </lineage>
</organism>
<comment type="caution">
    <text evidence="2">The sequence shown here is derived from an EMBL/GenBank/DDBJ whole genome shotgun (WGS) entry which is preliminary data.</text>
</comment>
<accession>A0A369QJR5</accession>
<reference evidence="2 3" key="1">
    <citation type="submission" date="2018-04" db="EMBL/GenBank/DDBJ databases">
        <title>Adhaeribacter sp. HMF7616 genome sequencing and assembly.</title>
        <authorList>
            <person name="Kang H."/>
            <person name="Kang J."/>
            <person name="Cha I."/>
            <person name="Kim H."/>
            <person name="Joh K."/>
        </authorList>
    </citation>
    <scope>NUCLEOTIDE SEQUENCE [LARGE SCALE GENOMIC DNA]</scope>
    <source>
        <strain evidence="2 3">HMF7616</strain>
    </source>
</reference>
<sequence>MEWYDWIAYVFIAAGVYLIIVKRIQKGGR</sequence>
<proteinExistence type="predicted"/>
<protein>
    <submittedName>
        <fullName evidence="2">Uncharacterized protein</fullName>
    </submittedName>
</protein>
<keyword evidence="1" id="KW-0472">Membrane</keyword>
<dbReference type="Proteomes" id="UP000253919">
    <property type="component" value="Unassembled WGS sequence"/>
</dbReference>
<dbReference type="EMBL" id="QASA01000001">
    <property type="protein sequence ID" value="RDC64632.1"/>
    <property type="molecule type" value="Genomic_DNA"/>
</dbReference>
<evidence type="ECO:0000313" key="3">
    <source>
        <dbReference type="Proteomes" id="UP000253919"/>
    </source>
</evidence>
<dbReference type="AlphaFoldDB" id="A0A369QJR5"/>
<evidence type="ECO:0000313" key="2">
    <source>
        <dbReference type="EMBL" id="RDC64632.1"/>
    </source>
</evidence>
<keyword evidence="3" id="KW-1185">Reference proteome</keyword>
<keyword evidence="1" id="KW-0812">Transmembrane</keyword>
<gene>
    <name evidence="2" type="ORF">AHMF7616_03248</name>
</gene>
<keyword evidence="1" id="KW-1133">Transmembrane helix</keyword>
<name>A0A369QJR5_9BACT</name>
<evidence type="ECO:0000256" key="1">
    <source>
        <dbReference type="SAM" id="Phobius"/>
    </source>
</evidence>